<sequence>MFRKFVRLFGVSILATGLIQPPAMGQDAPTPRARLAQLREFSYLARNNTLAELRKLKPQLGQWSQRDQASYYSLLSNVVFRSERASALQAAEAEELIGHQLDDDAIVANSLLDRSYVYSTLGEQETAAKYVEQARQLADQTGDTALQARIITTAGQNEIRQGNGRKGLEYIDHAVALADKSGQAVTQFMALRARAYALNGLAGGSQEALKAIDVLKAKAASIPLEGPAIRARYAEWQIAEDAGQLARAKEALGDVVAWLQKHHMLEEVPEMQVTLADMSLKSQDYKQALVMSRESKRGALAAGNSEIAELSQFNEGIALIYLGQTDAGREAIEAVNIEIIDAEALSEYARALDYVGLKELALQVYASATRKSLDAGTAQAQVTKKNREDEELLRQKDEEAKDLRNQEKLRRAWSVAAALAVLGVLLVAFMYRQLRTARSRLKNFNSSAE</sequence>
<dbReference type="AlphaFoldDB" id="A0A6L6QLY2"/>
<gene>
    <name evidence="2" type="ORF">GM658_21400</name>
</gene>
<protein>
    <recommendedName>
        <fullName evidence="4">Tetratricopeptide repeat protein</fullName>
    </recommendedName>
</protein>
<evidence type="ECO:0000313" key="3">
    <source>
        <dbReference type="Proteomes" id="UP000472320"/>
    </source>
</evidence>
<dbReference type="RefSeq" id="WP_155456089.1">
    <property type="nucleotide sequence ID" value="NZ_WNKX01000019.1"/>
</dbReference>
<keyword evidence="3" id="KW-1185">Reference proteome</keyword>
<accession>A0A6L6QLY2</accession>
<evidence type="ECO:0000256" key="1">
    <source>
        <dbReference type="SAM" id="Phobius"/>
    </source>
</evidence>
<evidence type="ECO:0008006" key="4">
    <source>
        <dbReference type="Google" id="ProtNLM"/>
    </source>
</evidence>
<keyword evidence="1" id="KW-0812">Transmembrane</keyword>
<name>A0A6L6QLY2_9BURK</name>
<comment type="caution">
    <text evidence="2">The sequence shown here is derived from an EMBL/GenBank/DDBJ whole genome shotgun (WGS) entry which is preliminary data.</text>
</comment>
<dbReference type="SUPFAM" id="SSF48452">
    <property type="entry name" value="TPR-like"/>
    <property type="match status" value="1"/>
</dbReference>
<dbReference type="Proteomes" id="UP000472320">
    <property type="component" value="Unassembled WGS sequence"/>
</dbReference>
<feature type="transmembrane region" description="Helical" evidence="1">
    <location>
        <begin position="412"/>
        <end position="431"/>
    </location>
</feature>
<keyword evidence="1" id="KW-1133">Transmembrane helix</keyword>
<dbReference type="Gene3D" id="1.25.40.10">
    <property type="entry name" value="Tetratricopeptide repeat domain"/>
    <property type="match status" value="1"/>
</dbReference>
<reference evidence="2 3" key="1">
    <citation type="submission" date="2019-11" db="EMBL/GenBank/DDBJ databases">
        <title>Type strains purchased from KCTC, JCM and DSMZ.</title>
        <authorList>
            <person name="Lu H."/>
        </authorList>
    </citation>
    <scope>NUCLEOTIDE SEQUENCE [LARGE SCALE GENOMIC DNA]</scope>
    <source>
        <strain evidence="2 3">JCM 31587</strain>
    </source>
</reference>
<keyword evidence="1" id="KW-0472">Membrane</keyword>
<proteinExistence type="predicted"/>
<evidence type="ECO:0000313" key="2">
    <source>
        <dbReference type="EMBL" id="MTW13165.1"/>
    </source>
</evidence>
<dbReference type="InterPro" id="IPR011990">
    <property type="entry name" value="TPR-like_helical_dom_sf"/>
</dbReference>
<dbReference type="OrthoDB" id="8767223at2"/>
<organism evidence="2 3">
    <name type="scientific">Massilia eburnea</name>
    <dbReference type="NCBI Taxonomy" id="1776165"/>
    <lineage>
        <taxon>Bacteria</taxon>
        <taxon>Pseudomonadati</taxon>
        <taxon>Pseudomonadota</taxon>
        <taxon>Betaproteobacteria</taxon>
        <taxon>Burkholderiales</taxon>
        <taxon>Oxalobacteraceae</taxon>
        <taxon>Telluria group</taxon>
        <taxon>Massilia</taxon>
    </lineage>
</organism>
<dbReference type="EMBL" id="WNKX01000019">
    <property type="protein sequence ID" value="MTW13165.1"/>
    <property type="molecule type" value="Genomic_DNA"/>
</dbReference>